<reference evidence="4" key="1">
    <citation type="submission" date="2016-11" db="EMBL/GenBank/DDBJ databases">
        <authorList>
            <person name="Varghese N."/>
            <person name="Submissions S."/>
        </authorList>
    </citation>
    <scope>NUCLEOTIDE SEQUENCE [LARGE SCALE GENOMIC DNA]</scope>
    <source>
        <strain evidence="4">DSM 22623</strain>
    </source>
</reference>
<feature type="transmembrane region" description="Helical" evidence="1">
    <location>
        <begin position="112"/>
        <end position="133"/>
    </location>
</feature>
<keyword evidence="1" id="KW-1133">Transmembrane helix</keyword>
<feature type="transmembrane region" description="Helical" evidence="1">
    <location>
        <begin position="12"/>
        <end position="30"/>
    </location>
</feature>
<feature type="transmembrane region" description="Helical" evidence="1">
    <location>
        <begin position="86"/>
        <end position="106"/>
    </location>
</feature>
<dbReference type="PANTHER" id="PTHR40407">
    <property type="entry name" value="MEMBRANE PROTEIN-LIKE PROTEIN"/>
    <property type="match status" value="1"/>
</dbReference>
<keyword evidence="1" id="KW-0812">Transmembrane</keyword>
<feature type="transmembrane region" description="Helical" evidence="1">
    <location>
        <begin position="50"/>
        <end position="74"/>
    </location>
</feature>
<gene>
    <name evidence="3" type="ORF">SAMN04488508_104348</name>
</gene>
<evidence type="ECO:0000313" key="4">
    <source>
        <dbReference type="Proteomes" id="UP000184432"/>
    </source>
</evidence>
<feature type="domain" description="Heparan-alpha-glucosaminide N-acetyltransferase catalytic" evidence="2">
    <location>
        <begin position="6"/>
        <end position="228"/>
    </location>
</feature>
<feature type="transmembrane region" description="Helical" evidence="1">
    <location>
        <begin position="309"/>
        <end position="333"/>
    </location>
</feature>
<keyword evidence="1" id="KW-0472">Membrane</keyword>
<feature type="transmembrane region" description="Helical" evidence="1">
    <location>
        <begin position="200"/>
        <end position="217"/>
    </location>
</feature>
<dbReference type="InterPro" id="IPR012429">
    <property type="entry name" value="HGSNAT_cat"/>
</dbReference>
<evidence type="ECO:0000313" key="3">
    <source>
        <dbReference type="EMBL" id="SHI98436.1"/>
    </source>
</evidence>
<proteinExistence type="predicted"/>
<dbReference type="AlphaFoldDB" id="A0A1M6FL98"/>
<feature type="transmembrane region" description="Helical" evidence="1">
    <location>
        <begin position="364"/>
        <end position="386"/>
    </location>
</feature>
<accession>A0A1M6FL98</accession>
<feature type="transmembrane region" description="Helical" evidence="1">
    <location>
        <begin position="140"/>
        <end position="160"/>
    </location>
</feature>
<dbReference type="PANTHER" id="PTHR40407:SF1">
    <property type="entry name" value="HEPARAN-ALPHA-GLUCOSAMINIDE N-ACETYLTRANSFERASE CATALYTIC DOMAIN-CONTAINING PROTEIN"/>
    <property type="match status" value="1"/>
</dbReference>
<organism evidence="3 4">
    <name type="scientific">Aquimarina spongiae</name>
    <dbReference type="NCBI Taxonomy" id="570521"/>
    <lineage>
        <taxon>Bacteria</taxon>
        <taxon>Pseudomonadati</taxon>
        <taxon>Bacteroidota</taxon>
        <taxon>Flavobacteriia</taxon>
        <taxon>Flavobacteriales</taxon>
        <taxon>Flavobacteriaceae</taxon>
        <taxon>Aquimarina</taxon>
    </lineage>
</organism>
<dbReference type="Proteomes" id="UP000184432">
    <property type="component" value="Unassembled WGS sequence"/>
</dbReference>
<protein>
    <submittedName>
        <fullName evidence="3">Uncharacterized membrane protein</fullName>
    </submittedName>
</protein>
<feature type="transmembrane region" description="Helical" evidence="1">
    <location>
        <begin position="279"/>
        <end position="297"/>
    </location>
</feature>
<dbReference type="RefSeq" id="WP_073316157.1">
    <property type="nucleotide sequence ID" value="NZ_FQYP01000004.1"/>
</dbReference>
<evidence type="ECO:0000256" key="1">
    <source>
        <dbReference type="SAM" id="Phobius"/>
    </source>
</evidence>
<evidence type="ECO:0000259" key="2">
    <source>
        <dbReference type="Pfam" id="PF07786"/>
    </source>
</evidence>
<sequence length="400" mass="46963">MLKSKRIESIDILRGIVMIIMCLDHTRDFFQDLQVAGSPMNLKTTTPTLFFTRYITHFCAPVFVFLSGLSVYLQSMKKTKNELTKFLITRGIWLIFLEVVLNNFLWGFDIRYFFISFQVIWAIGVSMIVLAGIIHLKKHIVLALGIAIVVGHNLIDVFIVDKKMFEYSEHITWDFFWYLFYQRGVMQINEYHYVRSSYPMLPWLGIMILGYCLGRLYAKTIGSKARFKYLLSAGSLMLLLFALLRTFNLYGDPQWSFDVQGSFFESLVSFLRITKYPPSFHFTLITLGVCLIALALLEKVKNQVTNFLLVFGRVPLFFYFLHVAVIHLSSMLLKPFYGDTMYSAINNYENYINREHRYLGTDLLGVYIAWILIIAVLYYPCLKYMYYKMNNKEKKWLSYL</sequence>
<name>A0A1M6FL98_9FLAO</name>
<dbReference type="Pfam" id="PF07786">
    <property type="entry name" value="HGSNAT_cat"/>
    <property type="match status" value="1"/>
</dbReference>
<dbReference type="EMBL" id="FQYP01000004">
    <property type="protein sequence ID" value="SHI98436.1"/>
    <property type="molecule type" value="Genomic_DNA"/>
</dbReference>
<feature type="transmembrane region" description="Helical" evidence="1">
    <location>
        <begin position="229"/>
        <end position="247"/>
    </location>
</feature>
<keyword evidence="4" id="KW-1185">Reference proteome</keyword>